<dbReference type="CDD" id="cd00090">
    <property type="entry name" value="HTH_ARSR"/>
    <property type="match status" value="1"/>
</dbReference>
<evidence type="ECO:0000256" key="1">
    <source>
        <dbReference type="ARBA" id="ARBA00023015"/>
    </source>
</evidence>
<evidence type="ECO:0000256" key="3">
    <source>
        <dbReference type="ARBA" id="ARBA00023163"/>
    </source>
</evidence>
<dbReference type="SMART" id="SM00418">
    <property type="entry name" value="HTH_ARSR"/>
    <property type="match status" value="1"/>
</dbReference>
<dbReference type="InterPro" id="IPR011991">
    <property type="entry name" value="ArsR-like_HTH"/>
</dbReference>
<evidence type="ECO:0000259" key="4">
    <source>
        <dbReference type="PROSITE" id="PS50987"/>
    </source>
</evidence>
<keyword evidence="1" id="KW-0805">Transcription regulation</keyword>
<feature type="domain" description="HTH arsR-type" evidence="4">
    <location>
        <begin position="1"/>
        <end position="94"/>
    </location>
</feature>
<comment type="caution">
    <text evidence="5">The sequence shown here is derived from an EMBL/GenBank/DDBJ whole genome shotgun (WGS) entry which is preliminary data.</text>
</comment>
<proteinExistence type="predicted"/>
<name>A0ABU8MYR8_9PSEU</name>
<keyword evidence="2" id="KW-0238">DNA-binding</keyword>
<evidence type="ECO:0000313" key="5">
    <source>
        <dbReference type="EMBL" id="MEJ2884872.1"/>
    </source>
</evidence>
<evidence type="ECO:0000256" key="2">
    <source>
        <dbReference type="ARBA" id="ARBA00023125"/>
    </source>
</evidence>
<keyword evidence="3" id="KW-0804">Transcription</keyword>
<dbReference type="Pfam" id="PF12840">
    <property type="entry name" value="HTH_20"/>
    <property type="match status" value="1"/>
</dbReference>
<protein>
    <submittedName>
        <fullName evidence="5">Helix-turn-helix domain-containing protein</fullName>
    </submittedName>
</protein>
<dbReference type="PANTHER" id="PTHR33154:SF33">
    <property type="entry name" value="TRANSCRIPTIONAL REPRESSOR SDPR"/>
    <property type="match status" value="1"/>
</dbReference>
<dbReference type="RefSeq" id="WP_337711373.1">
    <property type="nucleotide sequence ID" value="NZ_JBBEGL010000001.1"/>
</dbReference>
<dbReference type="InterPro" id="IPR036388">
    <property type="entry name" value="WH-like_DNA-bd_sf"/>
</dbReference>
<dbReference type="InterPro" id="IPR051081">
    <property type="entry name" value="HTH_MetalResp_TranReg"/>
</dbReference>
<dbReference type="PROSITE" id="PS50987">
    <property type="entry name" value="HTH_ARSR_2"/>
    <property type="match status" value="1"/>
</dbReference>
<organism evidence="5 6">
    <name type="scientific">Actinomycetospora aeridis</name>
    <dbReference type="NCBI Taxonomy" id="3129231"/>
    <lineage>
        <taxon>Bacteria</taxon>
        <taxon>Bacillati</taxon>
        <taxon>Actinomycetota</taxon>
        <taxon>Actinomycetes</taxon>
        <taxon>Pseudonocardiales</taxon>
        <taxon>Pseudonocardiaceae</taxon>
        <taxon>Actinomycetospora</taxon>
    </lineage>
</organism>
<evidence type="ECO:0000313" key="6">
    <source>
        <dbReference type="Proteomes" id="UP001370100"/>
    </source>
</evidence>
<reference evidence="5 6" key="1">
    <citation type="submission" date="2024-03" db="EMBL/GenBank/DDBJ databases">
        <title>Actinomycetospora sp. OC33-EN06, a novel actinomycete isolated from wild orchid (Aerides multiflora).</title>
        <authorList>
            <person name="Suriyachadkun C."/>
        </authorList>
    </citation>
    <scope>NUCLEOTIDE SEQUENCE [LARGE SCALE GENOMIC DNA]</scope>
    <source>
        <strain evidence="5 6">OC33-EN06</strain>
    </source>
</reference>
<dbReference type="InterPro" id="IPR036390">
    <property type="entry name" value="WH_DNA-bd_sf"/>
</dbReference>
<gene>
    <name evidence="5" type="ORF">WCD41_00305</name>
</gene>
<dbReference type="InterPro" id="IPR001845">
    <property type="entry name" value="HTH_ArsR_DNA-bd_dom"/>
</dbReference>
<sequence>MADVFRALDDRTRRLVLDELVARDGQTLFEICTTLVTRHGVSSTRQAISQHLAVLEDAGLVVTERRGRTKIHHFDGAPLATIAARWPTSREDTP</sequence>
<accession>A0ABU8MYR8</accession>
<dbReference type="Gene3D" id="1.10.10.10">
    <property type="entry name" value="Winged helix-like DNA-binding domain superfamily/Winged helix DNA-binding domain"/>
    <property type="match status" value="1"/>
</dbReference>
<dbReference type="EMBL" id="JBBEGL010000001">
    <property type="protein sequence ID" value="MEJ2884872.1"/>
    <property type="molecule type" value="Genomic_DNA"/>
</dbReference>
<dbReference type="PANTHER" id="PTHR33154">
    <property type="entry name" value="TRANSCRIPTIONAL REGULATOR, ARSR FAMILY"/>
    <property type="match status" value="1"/>
</dbReference>
<dbReference type="Proteomes" id="UP001370100">
    <property type="component" value="Unassembled WGS sequence"/>
</dbReference>
<keyword evidence="6" id="KW-1185">Reference proteome</keyword>
<dbReference type="SUPFAM" id="SSF46785">
    <property type="entry name" value="Winged helix' DNA-binding domain"/>
    <property type="match status" value="1"/>
</dbReference>